<dbReference type="Pfam" id="PF01053">
    <property type="entry name" value="Cys_Met_Meta_PP"/>
    <property type="match status" value="1"/>
</dbReference>
<dbReference type="InterPro" id="IPR015424">
    <property type="entry name" value="PyrdxlP-dep_Trfase"/>
</dbReference>
<comment type="pathway">
    <text evidence="5">Amino-acid biosynthesis; L-methionine biosynthesis via de novo pathway; L-homocysteine from L-cystathionine: step 1/1.</text>
</comment>
<dbReference type="NCBIfam" id="TIGR01324">
    <property type="entry name" value="cysta_beta_ly_B"/>
    <property type="match status" value="1"/>
</dbReference>
<comment type="similarity">
    <text evidence="2 9">Belongs to the trans-sulfuration enzymes family.</text>
</comment>
<protein>
    <submittedName>
        <fullName evidence="10">Cystathionine beta-lyase</fullName>
    </submittedName>
</protein>
<dbReference type="GO" id="GO:0019346">
    <property type="term" value="P:transsulfuration"/>
    <property type="evidence" value="ECO:0007669"/>
    <property type="project" value="InterPro"/>
</dbReference>
<comment type="catalytic activity">
    <reaction evidence="7">
        <text>an S-substituted L-cysteine + H2O = a thiol + pyruvate + NH4(+)</text>
        <dbReference type="Rhea" id="RHEA:18121"/>
        <dbReference type="ChEBI" id="CHEBI:15361"/>
        <dbReference type="ChEBI" id="CHEBI:15377"/>
        <dbReference type="ChEBI" id="CHEBI:28938"/>
        <dbReference type="ChEBI" id="CHEBI:29256"/>
        <dbReference type="ChEBI" id="CHEBI:58717"/>
        <dbReference type="EC" id="4.4.1.13"/>
    </reaction>
</comment>
<dbReference type="InterPro" id="IPR015422">
    <property type="entry name" value="PyrdxlP-dep_Trfase_small"/>
</dbReference>
<gene>
    <name evidence="10" type="primary">metC</name>
    <name evidence="10" type="ORF">DI632_04160</name>
</gene>
<dbReference type="InterPro" id="IPR000277">
    <property type="entry name" value="Cys/Met-Metab_PyrdxlP-dep_enz"/>
</dbReference>
<proteinExistence type="inferred from homology"/>
<organism evidence="10 11">
    <name type="scientific">Sphingomonas hengshuiensis</name>
    <dbReference type="NCBI Taxonomy" id="1609977"/>
    <lineage>
        <taxon>Bacteria</taxon>
        <taxon>Pseudomonadati</taxon>
        <taxon>Pseudomonadota</taxon>
        <taxon>Alphaproteobacteria</taxon>
        <taxon>Sphingomonadales</taxon>
        <taxon>Sphingomonadaceae</taxon>
        <taxon>Sphingomonas</taxon>
    </lineage>
</organism>
<comment type="cofactor">
    <cofactor evidence="1 9">
        <name>pyridoxal 5'-phosphate</name>
        <dbReference type="ChEBI" id="CHEBI:597326"/>
    </cofactor>
</comment>
<evidence type="ECO:0000256" key="1">
    <source>
        <dbReference type="ARBA" id="ARBA00001933"/>
    </source>
</evidence>
<comment type="catalytic activity">
    <reaction evidence="6">
        <text>L,L-cystathionine + H2O = L-homocysteine + pyruvate + NH4(+)</text>
        <dbReference type="Rhea" id="RHEA:13965"/>
        <dbReference type="ChEBI" id="CHEBI:15361"/>
        <dbReference type="ChEBI" id="CHEBI:15377"/>
        <dbReference type="ChEBI" id="CHEBI:28938"/>
        <dbReference type="ChEBI" id="CHEBI:58161"/>
        <dbReference type="ChEBI" id="CHEBI:58199"/>
    </reaction>
</comment>
<evidence type="ECO:0000313" key="10">
    <source>
        <dbReference type="EMBL" id="PZO79530.1"/>
    </source>
</evidence>
<dbReference type="InterPro" id="IPR054542">
    <property type="entry name" value="Cys_met_metab_PP"/>
</dbReference>
<evidence type="ECO:0000256" key="9">
    <source>
        <dbReference type="RuleBase" id="RU362118"/>
    </source>
</evidence>
<evidence type="ECO:0000256" key="4">
    <source>
        <dbReference type="ARBA" id="ARBA00023239"/>
    </source>
</evidence>
<comment type="caution">
    <text evidence="10">The sequence shown here is derived from an EMBL/GenBank/DDBJ whole genome shotgun (WGS) entry which is preliminary data.</text>
</comment>
<dbReference type="GO" id="GO:0047804">
    <property type="term" value="F:cysteine-S-conjugate beta-lyase activity"/>
    <property type="evidence" value="ECO:0007669"/>
    <property type="project" value="UniProtKB-EC"/>
</dbReference>
<dbReference type="InterPro" id="IPR015421">
    <property type="entry name" value="PyrdxlP-dep_Trfase_major"/>
</dbReference>
<dbReference type="FunFam" id="3.40.640.10:FF:000046">
    <property type="entry name" value="Cystathionine gamma-lyase"/>
    <property type="match status" value="1"/>
</dbReference>
<dbReference type="GO" id="GO:0019450">
    <property type="term" value="P:L-cysteine catabolic process to pyruvate"/>
    <property type="evidence" value="ECO:0007669"/>
    <property type="project" value="TreeGrafter"/>
</dbReference>
<evidence type="ECO:0000256" key="8">
    <source>
        <dbReference type="PIRSR" id="PIRSR001434-2"/>
    </source>
</evidence>
<keyword evidence="3 8" id="KW-0663">Pyridoxal phosphate</keyword>
<dbReference type="Gene3D" id="3.90.1150.10">
    <property type="entry name" value="Aspartate Aminotransferase, domain 1"/>
    <property type="match status" value="1"/>
</dbReference>
<reference evidence="10 11" key="1">
    <citation type="submission" date="2017-08" db="EMBL/GenBank/DDBJ databases">
        <title>Infants hospitalized years apart are colonized by the same room-sourced microbial strains.</title>
        <authorList>
            <person name="Brooks B."/>
            <person name="Olm M.R."/>
            <person name="Firek B.A."/>
            <person name="Baker R."/>
            <person name="Thomas B.C."/>
            <person name="Morowitz M.J."/>
            <person name="Banfield J.F."/>
        </authorList>
    </citation>
    <scope>NUCLEOTIDE SEQUENCE [LARGE SCALE GENOMIC DNA]</scope>
    <source>
        <strain evidence="10">S2_018_000_R3_110</strain>
    </source>
</reference>
<evidence type="ECO:0000256" key="3">
    <source>
        <dbReference type="ARBA" id="ARBA00022898"/>
    </source>
</evidence>
<evidence type="ECO:0000256" key="7">
    <source>
        <dbReference type="ARBA" id="ARBA00047625"/>
    </source>
</evidence>
<dbReference type="PROSITE" id="PS00868">
    <property type="entry name" value="CYS_MET_METAB_PP"/>
    <property type="match status" value="1"/>
</dbReference>
<dbReference type="GO" id="GO:0030170">
    <property type="term" value="F:pyridoxal phosphate binding"/>
    <property type="evidence" value="ECO:0007669"/>
    <property type="project" value="InterPro"/>
</dbReference>
<dbReference type="AlphaFoldDB" id="A0A2W4ZB56"/>
<dbReference type="InterPro" id="IPR006233">
    <property type="entry name" value="Cys_b_lyase_bac"/>
</dbReference>
<name>A0A2W4ZB56_9SPHN</name>
<dbReference type="Proteomes" id="UP000248614">
    <property type="component" value="Unassembled WGS sequence"/>
</dbReference>
<evidence type="ECO:0000313" key="11">
    <source>
        <dbReference type="Proteomes" id="UP000248614"/>
    </source>
</evidence>
<accession>A0A2W4ZB56</accession>
<dbReference type="PANTHER" id="PTHR43500:SF1">
    <property type="entry name" value="CYSTATHIONINE BETA-LYASE-RELATED"/>
    <property type="match status" value="1"/>
</dbReference>
<evidence type="ECO:0000256" key="5">
    <source>
        <dbReference type="ARBA" id="ARBA00046315"/>
    </source>
</evidence>
<dbReference type="SUPFAM" id="SSF53383">
    <property type="entry name" value="PLP-dependent transferases"/>
    <property type="match status" value="1"/>
</dbReference>
<evidence type="ECO:0000256" key="6">
    <source>
        <dbReference type="ARBA" id="ARBA00047517"/>
    </source>
</evidence>
<feature type="modified residue" description="N6-(pyridoxal phosphate)lysine" evidence="8">
    <location>
        <position position="213"/>
    </location>
</feature>
<dbReference type="EMBL" id="QFNF01000007">
    <property type="protein sequence ID" value="PZO79530.1"/>
    <property type="molecule type" value="Genomic_DNA"/>
</dbReference>
<dbReference type="PIRSF" id="PIRSF001434">
    <property type="entry name" value="CGS"/>
    <property type="match status" value="1"/>
</dbReference>
<dbReference type="PANTHER" id="PTHR43500">
    <property type="entry name" value="CYSTATHIONINE BETA-LYASE-RELATED"/>
    <property type="match status" value="1"/>
</dbReference>
<keyword evidence="4 10" id="KW-0456">Lyase</keyword>
<dbReference type="Gene3D" id="3.40.640.10">
    <property type="entry name" value="Type I PLP-dependent aspartate aminotransferase-like (Major domain)"/>
    <property type="match status" value="1"/>
</dbReference>
<evidence type="ECO:0000256" key="2">
    <source>
        <dbReference type="ARBA" id="ARBA00009077"/>
    </source>
</evidence>
<sequence>MSASDRPQSPETRVVTGGRRPEWTAGVVNVPVWRASTILYDDVAALRAAAGADTHHRLYYGRRGTPTQWSLAEALTELEPGAEGTLLYPSGVAAITTALLAFLKPGDHLLLPDSAYDPTRAFAMGMLKTIGVTTTLYDPVIGAGIAGLMTPATKVLFLESPGSLTFEVQDVPAMTRIARERGITTILDNTWATPLLFPAMAHGVDVTIMACTKYVVGHSDAMLGSATAVASHWQRLRDATYQLGQHVGPDDAALGARGLRTMAVRLRQHGDSSIRIARWLAEQEGVARVLHPALPGCPGHDIFTRDFRGSAGLFAFVLDGGGDAGRVALIDGLALFGIGYSWGGYESLALPIDPHRYRSVTRAGAEGPMIRLQIGLEDPDDLIADLAAGLDRFRAAR</sequence>